<sequence length="505" mass="51516">MTGEGDDVRAAERRKSVALTMPGLLLVMLLAPLDQTSVIPALPVIAGDLGGLDQIPAVITAYLVAATAVLPVYGRLGDRFGRKPLLLIALSLFVLGALLCTLAASFPMFVAARVVQGVGGGGLMIGGQATLAEIISPRERGRYLGLIGSVAVLPAVGGPLLGGVLVDLFSWRWIFAIHLPLGAVAFVVLVLTLRLPRPTTRQPVDLFGAAALAATVVGTVLLADLLAGDGGRPGWAVPVLAGGTLAALLLWLVSARLARDPVLPARLLRRRGFVVPVLLSFTVGFALFGTLAYVPTFAQVALGTTATQAGFLVTALMAGALTTMTVSGRLITRSGRYWWSPVTGTALLALGVLLFGLLGASGGVPGLVAVLFLIGLGVGMVMQVVMLAAQNATAPADLGAVTSSVLFLRQVGASVGVALMGALITRSFAEHSPAGVAEPGDLTPETIAALPAPTRELVAAAFGTAVPAAALTVAPLLGVAFLLALALPALPLRTQAQTELDREIP</sequence>
<evidence type="ECO:0000256" key="5">
    <source>
        <dbReference type="SAM" id="Phobius"/>
    </source>
</evidence>
<feature type="transmembrane region" description="Helical" evidence="5">
    <location>
        <begin position="366"/>
        <end position="389"/>
    </location>
</feature>
<feature type="transmembrane region" description="Helical" evidence="5">
    <location>
        <begin position="338"/>
        <end position="360"/>
    </location>
</feature>
<evidence type="ECO:0000259" key="6">
    <source>
        <dbReference type="PROSITE" id="PS50850"/>
    </source>
</evidence>
<dbReference type="Proteomes" id="UP001055940">
    <property type="component" value="Chromosome"/>
</dbReference>
<dbReference type="InterPro" id="IPR036259">
    <property type="entry name" value="MFS_trans_sf"/>
</dbReference>
<evidence type="ECO:0000256" key="1">
    <source>
        <dbReference type="ARBA" id="ARBA00004651"/>
    </source>
</evidence>
<feature type="transmembrane region" description="Helical" evidence="5">
    <location>
        <begin position="110"/>
        <end position="131"/>
    </location>
</feature>
<keyword evidence="4 5" id="KW-0472">Membrane</keyword>
<name>A0ABY5D7X6_9ACTN</name>
<reference evidence="7" key="1">
    <citation type="submission" date="2022-06" db="EMBL/GenBank/DDBJ databases">
        <authorList>
            <person name="Ping M."/>
        </authorList>
    </citation>
    <scope>NUCLEOTIDE SEQUENCE</scope>
    <source>
        <strain evidence="7">JCM11759T</strain>
    </source>
</reference>
<dbReference type="PANTHER" id="PTHR23501:SF197">
    <property type="entry name" value="COMD"/>
    <property type="match status" value="1"/>
</dbReference>
<dbReference type="EMBL" id="CP099837">
    <property type="protein sequence ID" value="USY19593.1"/>
    <property type="molecule type" value="Genomic_DNA"/>
</dbReference>
<keyword evidence="8" id="KW-1185">Reference proteome</keyword>
<dbReference type="PRINTS" id="PR01036">
    <property type="entry name" value="TCRTETB"/>
</dbReference>
<dbReference type="SUPFAM" id="SSF103473">
    <property type="entry name" value="MFS general substrate transporter"/>
    <property type="match status" value="1"/>
</dbReference>
<feature type="transmembrane region" description="Helical" evidence="5">
    <location>
        <begin position="55"/>
        <end position="73"/>
    </location>
</feature>
<dbReference type="InterPro" id="IPR020846">
    <property type="entry name" value="MFS_dom"/>
</dbReference>
<accession>A0ABY5D7X6</accession>
<dbReference type="Gene3D" id="1.20.1250.20">
    <property type="entry name" value="MFS general substrate transporter like domains"/>
    <property type="match status" value="1"/>
</dbReference>
<feature type="transmembrane region" description="Helical" evidence="5">
    <location>
        <begin position="171"/>
        <end position="192"/>
    </location>
</feature>
<feature type="transmembrane region" description="Helical" evidence="5">
    <location>
        <begin position="235"/>
        <end position="253"/>
    </location>
</feature>
<feature type="domain" description="Major facilitator superfamily (MFS) profile" evidence="6">
    <location>
        <begin position="20"/>
        <end position="492"/>
    </location>
</feature>
<evidence type="ECO:0000256" key="2">
    <source>
        <dbReference type="ARBA" id="ARBA00022692"/>
    </source>
</evidence>
<keyword evidence="3 5" id="KW-1133">Transmembrane helix</keyword>
<evidence type="ECO:0000313" key="7">
    <source>
        <dbReference type="EMBL" id="USY19593.1"/>
    </source>
</evidence>
<feature type="transmembrane region" description="Helical" evidence="5">
    <location>
        <begin position="401"/>
        <end position="424"/>
    </location>
</feature>
<dbReference type="RefSeq" id="WP_254418789.1">
    <property type="nucleotide sequence ID" value="NZ_BAAAJB010000092.1"/>
</dbReference>
<feature type="transmembrane region" description="Helical" evidence="5">
    <location>
        <begin position="143"/>
        <end position="165"/>
    </location>
</feature>
<dbReference type="Gene3D" id="1.20.1720.10">
    <property type="entry name" value="Multidrug resistance protein D"/>
    <property type="match status" value="1"/>
</dbReference>
<organism evidence="7 8">
    <name type="scientific">Nocardiopsis exhalans</name>
    <dbReference type="NCBI Taxonomy" id="163604"/>
    <lineage>
        <taxon>Bacteria</taxon>
        <taxon>Bacillati</taxon>
        <taxon>Actinomycetota</taxon>
        <taxon>Actinomycetes</taxon>
        <taxon>Streptosporangiales</taxon>
        <taxon>Nocardiopsidaceae</taxon>
        <taxon>Nocardiopsis</taxon>
    </lineage>
</organism>
<gene>
    <name evidence="7" type="ORF">NE857_30880</name>
</gene>
<dbReference type="PANTHER" id="PTHR23501">
    <property type="entry name" value="MAJOR FACILITATOR SUPERFAMILY"/>
    <property type="match status" value="1"/>
</dbReference>
<feature type="transmembrane region" description="Helical" evidence="5">
    <location>
        <begin position="306"/>
        <end position="326"/>
    </location>
</feature>
<proteinExistence type="predicted"/>
<keyword evidence="2 5" id="KW-0812">Transmembrane</keyword>
<evidence type="ECO:0000313" key="8">
    <source>
        <dbReference type="Proteomes" id="UP001055940"/>
    </source>
</evidence>
<feature type="transmembrane region" description="Helical" evidence="5">
    <location>
        <begin position="17"/>
        <end position="35"/>
    </location>
</feature>
<dbReference type="InterPro" id="IPR011701">
    <property type="entry name" value="MFS"/>
</dbReference>
<dbReference type="Pfam" id="PF07690">
    <property type="entry name" value="MFS_1"/>
    <property type="match status" value="1"/>
</dbReference>
<comment type="subcellular location">
    <subcellularLocation>
        <location evidence="1">Cell membrane</location>
        <topology evidence="1">Multi-pass membrane protein</topology>
    </subcellularLocation>
</comment>
<feature type="transmembrane region" description="Helical" evidence="5">
    <location>
        <begin position="460"/>
        <end position="487"/>
    </location>
</feature>
<feature type="transmembrane region" description="Helical" evidence="5">
    <location>
        <begin position="273"/>
        <end position="294"/>
    </location>
</feature>
<feature type="transmembrane region" description="Helical" evidence="5">
    <location>
        <begin position="85"/>
        <end position="104"/>
    </location>
</feature>
<feature type="transmembrane region" description="Helical" evidence="5">
    <location>
        <begin position="204"/>
        <end position="223"/>
    </location>
</feature>
<dbReference type="PROSITE" id="PS50850">
    <property type="entry name" value="MFS"/>
    <property type="match status" value="1"/>
</dbReference>
<evidence type="ECO:0000256" key="4">
    <source>
        <dbReference type="ARBA" id="ARBA00023136"/>
    </source>
</evidence>
<evidence type="ECO:0000256" key="3">
    <source>
        <dbReference type="ARBA" id="ARBA00022989"/>
    </source>
</evidence>
<protein>
    <submittedName>
        <fullName evidence="7">MFS transporter</fullName>
    </submittedName>
</protein>